<dbReference type="Proteomes" id="UP000006228">
    <property type="component" value="Unassembled WGS sequence"/>
</dbReference>
<accession>E8MAN6</accession>
<evidence type="ECO:0000313" key="1">
    <source>
        <dbReference type="EMBL" id="EGA68881.1"/>
    </source>
</evidence>
<organism evidence="1 2">
    <name type="scientific">Vibrio sinaloensis DSM 21326</name>
    <dbReference type="NCBI Taxonomy" id="945550"/>
    <lineage>
        <taxon>Bacteria</taxon>
        <taxon>Pseudomonadati</taxon>
        <taxon>Pseudomonadota</taxon>
        <taxon>Gammaproteobacteria</taxon>
        <taxon>Vibrionales</taxon>
        <taxon>Vibrionaceae</taxon>
        <taxon>Vibrio</taxon>
        <taxon>Vibrio oreintalis group</taxon>
    </lineage>
</organism>
<name>E8MAN6_PHOS4</name>
<gene>
    <name evidence="1" type="ORF">VISI1226_20774</name>
</gene>
<dbReference type="EMBL" id="AEVT01000096">
    <property type="protein sequence ID" value="EGA68881.1"/>
    <property type="molecule type" value="Genomic_DNA"/>
</dbReference>
<dbReference type="AlphaFoldDB" id="E8MAN6"/>
<reference evidence="1 2" key="1">
    <citation type="journal article" date="2012" name="Int. J. Syst. Evol. Microbiol.">
        <title>Vibrio caribbeanicus sp. nov., isolated from the marine sponge Scleritoderma cyanea.</title>
        <authorList>
            <person name="Hoffmann M."/>
            <person name="Monday S.R."/>
            <person name="Allard M.W."/>
            <person name="Strain E.A."/>
            <person name="Whittaker P."/>
            <person name="Naum M."/>
            <person name="McCarthy P.J."/>
            <person name="Lopez J.V."/>
            <person name="Fischer M."/>
            <person name="Brown E.W."/>
        </authorList>
    </citation>
    <scope>NUCLEOTIDE SEQUENCE [LARGE SCALE GENOMIC DNA]</scope>
    <source>
        <strain evidence="2">DSMZ 21326</strain>
    </source>
</reference>
<comment type="caution">
    <text evidence="1">The sequence shown here is derived from an EMBL/GenBank/DDBJ whole genome shotgun (WGS) entry which is preliminary data.</text>
</comment>
<sequence>MVCSDKLSTYINSLSEQFDDFDEALLVEEVRSKGYEYQNLLRGHFLFSAVAKFINQYSKKNGYKNSISNDSLYAVFVLALETTMSEQCTDYQFFKQQIDKIQIAA</sequence>
<proteinExistence type="predicted"/>
<protein>
    <submittedName>
        <fullName evidence="1">Uncharacterized protein</fullName>
    </submittedName>
</protein>
<evidence type="ECO:0000313" key="2">
    <source>
        <dbReference type="Proteomes" id="UP000006228"/>
    </source>
</evidence>